<dbReference type="AlphaFoldDB" id="A0A318V643"/>
<feature type="signal peptide" evidence="2">
    <location>
        <begin position="1"/>
        <end position="29"/>
    </location>
</feature>
<dbReference type="EMBL" id="QKLW01000002">
    <property type="protein sequence ID" value="PYF82958.1"/>
    <property type="molecule type" value="Genomic_DNA"/>
</dbReference>
<evidence type="ECO:0000256" key="2">
    <source>
        <dbReference type="SAM" id="SignalP"/>
    </source>
</evidence>
<accession>A0A318V643</accession>
<gene>
    <name evidence="3" type="ORF">DFP75_10247</name>
</gene>
<reference evidence="3 4" key="1">
    <citation type="submission" date="2018-06" db="EMBL/GenBank/DDBJ databases">
        <title>Genomic Encyclopedia of Type Strains, Phase III (KMG-III): the genomes of soil and plant-associated and newly described type strains.</title>
        <authorList>
            <person name="Whitman W."/>
        </authorList>
    </citation>
    <scope>NUCLEOTIDE SEQUENCE [LARGE SCALE GENOMIC DNA]</scope>
    <source>
        <strain evidence="3 4">CECT 7730</strain>
    </source>
</reference>
<feature type="chain" id="PRO_5016298433" evidence="2">
    <location>
        <begin position="30"/>
        <end position="160"/>
    </location>
</feature>
<evidence type="ECO:0000313" key="4">
    <source>
        <dbReference type="Proteomes" id="UP000247551"/>
    </source>
</evidence>
<dbReference type="InterPro" id="IPR012899">
    <property type="entry name" value="LTXXQ"/>
</dbReference>
<protein>
    <submittedName>
        <fullName evidence="3">Spy/CpxP family protein refolding chaperone</fullName>
    </submittedName>
</protein>
<feature type="region of interest" description="Disordered" evidence="1">
    <location>
        <begin position="39"/>
        <end position="62"/>
    </location>
</feature>
<evidence type="ECO:0000313" key="3">
    <source>
        <dbReference type="EMBL" id="PYF82958.1"/>
    </source>
</evidence>
<keyword evidence="2" id="KW-0732">Signal</keyword>
<organism evidence="3 4">
    <name type="scientific">Marinomonas alcarazii</name>
    <dbReference type="NCBI Taxonomy" id="491949"/>
    <lineage>
        <taxon>Bacteria</taxon>
        <taxon>Pseudomonadati</taxon>
        <taxon>Pseudomonadota</taxon>
        <taxon>Gammaproteobacteria</taxon>
        <taxon>Oceanospirillales</taxon>
        <taxon>Oceanospirillaceae</taxon>
        <taxon>Marinomonas</taxon>
    </lineage>
</organism>
<dbReference type="Pfam" id="PF07813">
    <property type="entry name" value="LTXXQ"/>
    <property type="match status" value="1"/>
</dbReference>
<sequence length="160" mass="17322">MFNRKKAGMMGAIGLSAAIITGIAVSAFADTKVPQSDVSKGEAVQNAPMNSAPTHEQLASRMAQQLGLDEKTQSKVSDLFEKDGKAIREIQDELHTTQVELSGLSPSSKNYMDKVEDLAEESGELTKELTVAFAKNRAGLYELLTPEQIQKLETPVQPQS</sequence>
<proteinExistence type="predicted"/>
<keyword evidence="4" id="KW-1185">Reference proteome</keyword>
<comment type="caution">
    <text evidence="3">The sequence shown here is derived from an EMBL/GenBank/DDBJ whole genome shotgun (WGS) entry which is preliminary data.</text>
</comment>
<dbReference type="Proteomes" id="UP000247551">
    <property type="component" value="Unassembled WGS sequence"/>
</dbReference>
<dbReference type="GO" id="GO:0042597">
    <property type="term" value="C:periplasmic space"/>
    <property type="evidence" value="ECO:0007669"/>
    <property type="project" value="InterPro"/>
</dbReference>
<dbReference type="Gene3D" id="1.20.120.1490">
    <property type="match status" value="1"/>
</dbReference>
<evidence type="ECO:0000256" key="1">
    <source>
        <dbReference type="SAM" id="MobiDB-lite"/>
    </source>
</evidence>
<dbReference type="RefSeq" id="WP_110572945.1">
    <property type="nucleotide sequence ID" value="NZ_QKLW01000002.1"/>
</dbReference>
<name>A0A318V643_9GAMM</name>